<evidence type="ECO:0000313" key="1">
    <source>
        <dbReference type="EMBL" id="GJS78493.1"/>
    </source>
</evidence>
<comment type="caution">
    <text evidence="1">The sequence shown here is derived from an EMBL/GenBank/DDBJ whole genome shotgun (WGS) entry which is preliminary data.</text>
</comment>
<gene>
    <name evidence="1" type="ORF">Tco_0728374</name>
</gene>
<reference evidence="1" key="1">
    <citation type="journal article" date="2022" name="Int. J. Mol. Sci.">
        <title>Draft Genome of Tanacetum Coccineum: Genomic Comparison of Closely Related Tanacetum-Family Plants.</title>
        <authorList>
            <person name="Yamashiro T."/>
            <person name="Shiraishi A."/>
            <person name="Nakayama K."/>
            <person name="Satake H."/>
        </authorList>
    </citation>
    <scope>NUCLEOTIDE SEQUENCE</scope>
</reference>
<organism evidence="1 2">
    <name type="scientific">Tanacetum coccineum</name>
    <dbReference type="NCBI Taxonomy" id="301880"/>
    <lineage>
        <taxon>Eukaryota</taxon>
        <taxon>Viridiplantae</taxon>
        <taxon>Streptophyta</taxon>
        <taxon>Embryophyta</taxon>
        <taxon>Tracheophyta</taxon>
        <taxon>Spermatophyta</taxon>
        <taxon>Magnoliopsida</taxon>
        <taxon>eudicotyledons</taxon>
        <taxon>Gunneridae</taxon>
        <taxon>Pentapetalae</taxon>
        <taxon>asterids</taxon>
        <taxon>campanulids</taxon>
        <taxon>Asterales</taxon>
        <taxon>Asteraceae</taxon>
        <taxon>Asteroideae</taxon>
        <taxon>Anthemideae</taxon>
        <taxon>Anthemidinae</taxon>
        <taxon>Tanacetum</taxon>
    </lineage>
</organism>
<proteinExistence type="predicted"/>
<keyword evidence="2" id="KW-1185">Reference proteome</keyword>
<reference evidence="1" key="2">
    <citation type="submission" date="2022-01" db="EMBL/GenBank/DDBJ databases">
        <authorList>
            <person name="Yamashiro T."/>
            <person name="Shiraishi A."/>
            <person name="Satake H."/>
            <person name="Nakayama K."/>
        </authorList>
    </citation>
    <scope>NUCLEOTIDE SEQUENCE</scope>
</reference>
<protein>
    <recommendedName>
        <fullName evidence="3">Reverse transcriptase domain-containing protein</fullName>
    </recommendedName>
</protein>
<dbReference type="Proteomes" id="UP001151760">
    <property type="component" value="Unassembled WGS sequence"/>
</dbReference>
<evidence type="ECO:0008006" key="3">
    <source>
        <dbReference type="Google" id="ProtNLM"/>
    </source>
</evidence>
<dbReference type="EMBL" id="BQNB010010528">
    <property type="protein sequence ID" value="GJS78493.1"/>
    <property type="molecule type" value="Genomic_DNA"/>
</dbReference>
<name>A0ABQ4YKY9_9ASTR</name>
<evidence type="ECO:0000313" key="2">
    <source>
        <dbReference type="Proteomes" id="UP001151760"/>
    </source>
</evidence>
<accession>A0ABQ4YKY9</accession>
<sequence length="113" mass="12427">MVPAAAPLIGFSREVIWPMGQILLPVKIGDAEHSTSTWMNFLVVRSPSLYNGIIGRPGAVEERIKVAIHPENPEQTIVIGSTLTEEGHKALCDLLRRNLDIFAWKPTNMTGVP</sequence>